<dbReference type="Gene3D" id="3.40.50.10300">
    <property type="entry name" value="CoaB-like"/>
    <property type="match status" value="1"/>
</dbReference>
<accession>A0A6J5TV05</accession>
<dbReference type="SUPFAM" id="SSF102645">
    <property type="entry name" value="CoaB-like"/>
    <property type="match status" value="1"/>
</dbReference>
<comment type="pathway">
    <text evidence="3">Cofactor biosynthesis; coenzyme A biosynthesis; CoA from (R)-pantothenate: step 2/5.</text>
</comment>
<dbReference type="EMBL" id="CAEKDK010000001">
    <property type="protein sequence ID" value="CAB4267037.1"/>
    <property type="molecule type" value="Genomic_DNA"/>
</dbReference>
<name>A0A6J5TV05_PRUAR</name>
<dbReference type="Proteomes" id="UP000507222">
    <property type="component" value="Unassembled WGS sequence"/>
</dbReference>
<dbReference type="GO" id="GO:0015937">
    <property type="term" value="P:coenzyme A biosynthetic process"/>
    <property type="evidence" value="ECO:0007669"/>
    <property type="project" value="UniProtKB-KW"/>
</dbReference>
<feature type="domain" description="DNA/pantothenate metabolism flavoprotein C-terminal" evidence="4">
    <location>
        <begin position="251"/>
        <end position="370"/>
    </location>
</feature>
<dbReference type="InterPro" id="IPR007085">
    <property type="entry name" value="DNA/pantothenate-metab_flavo_C"/>
</dbReference>
<evidence type="ECO:0000256" key="1">
    <source>
        <dbReference type="ARBA" id="ARBA00005703"/>
    </source>
</evidence>
<reference evidence="5 6" key="1">
    <citation type="submission" date="2020-05" db="EMBL/GenBank/DDBJ databases">
        <authorList>
            <person name="Campoy J."/>
            <person name="Schneeberger K."/>
            <person name="Spophaly S."/>
        </authorList>
    </citation>
    <scope>NUCLEOTIDE SEQUENCE [LARGE SCALE GENOMIC DNA]</scope>
    <source>
        <strain evidence="5">PruArmRojPasFocal</strain>
    </source>
</reference>
<dbReference type="GO" id="GO:0004632">
    <property type="term" value="F:phosphopantothenate--cysteine ligase activity"/>
    <property type="evidence" value="ECO:0007669"/>
    <property type="project" value="UniProtKB-ARBA"/>
</dbReference>
<dbReference type="AlphaFoldDB" id="A0A6J5TV05"/>
<gene>
    <name evidence="5" type="ORF">CURHAP_LOCUS9592</name>
</gene>
<evidence type="ECO:0000256" key="3">
    <source>
        <dbReference type="ARBA" id="ARBA00060603"/>
    </source>
</evidence>
<dbReference type="PANTHER" id="PTHR12290">
    <property type="entry name" value="CORNICHON-RELATED"/>
    <property type="match status" value="1"/>
</dbReference>
<protein>
    <recommendedName>
        <fullName evidence="4">DNA/pantothenate metabolism flavoprotein C-terminal domain-containing protein</fullName>
    </recommendedName>
</protein>
<evidence type="ECO:0000259" key="4">
    <source>
        <dbReference type="Pfam" id="PF04127"/>
    </source>
</evidence>
<keyword evidence="2" id="KW-0173">Coenzyme A biosynthesis</keyword>
<sequence length="402" mass="44718">MWGNEGLLGEDGCDVPAVKRLGSGGKSLLKRFGSAPSLCIKNQTRSNSSPAALRSLYTALKSSQPSLPLSLFFRQLQMSLTNGLEIPKETLDAEIQAFFDSAPPLKNRVDISEKLEEFVKKNSLPSGIGGVRKVVCVTSGGTTVPLEQRCVRYIDNFSSGYRGAASTEYFLKAGYAVIFLYRRGTCQPYCRSLPDDPLLECFEYMDESNIKVSQPHSEAVRNAITKNRAAVTGSLLLKLPFTTIFEYLQMLQMIALSMRSLGPHAMLYLAAAVSDFYVPWKSMAEHKIQSGTGPLDMRLVQVPKMLLVLRQDWAPKAFCISFKLETDSKILLEKADMALKKYKMHMVVANELSTRKEEVVVVRSNEKVSVHRNNSLGDNDVESPLIELIVERHSAYVNNSDI</sequence>
<proteinExistence type="inferred from homology"/>
<evidence type="ECO:0000256" key="2">
    <source>
        <dbReference type="ARBA" id="ARBA00022993"/>
    </source>
</evidence>
<comment type="similarity">
    <text evidence="1">Belongs to the PPC synthetase family.</text>
</comment>
<dbReference type="FunFam" id="3.40.50.10300:FF:000002">
    <property type="entry name" value="Phosphopantothenate--cysteine ligase 2"/>
    <property type="match status" value="1"/>
</dbReference>
<dbReference type="InterPro" id="IPR035929">
    <property type="entry name" value="CoaB-like_sf"/>
</dbReference>
<evidence type="ECO:0000313" key="5">
    <source>
        <dbReference type="EMBL" id="CAB4267037.1"/>
    </source>
</evidence>
<evidence type="ECO:0000313" key="6">
    <source>
        <dbReference type="Proteomes" id="UP000507222"/>
    </source>
</evidence>
<organism evidence="5 6">
    <name type="scientific">Prunus armeniaca</name>
    <name type="common">Apricot</name>
    <name type="synonym">Armeniaca vulgaris</name>
    <dbReference type="NCBI Taxonomy" id="36596"/>
    <lineage>
        <taxon>Eukaryota</taxon>
        <taxon>Viridiplantae</taxon>
        <taxon>Streptophyta</taxon>
        <taxon>Embryophyta</taxon>
        <taxon>Tracheophyta</taxon>
        <taxon>Spermatophyta</taxon>
        <taxon>Magnoliopsida</taxon>
        <taxon>eudicotyledons</taxon>
        <taxon>Gunneridae</taxon>
        <taxon>Pentapetalae</taxon>
        <taxon>rosids</taxon>
        <taxon>fabids</taxon>
        <taxon>Rosales</taxon>
        <taxon>Rosaceae</taxon>
        <taxon>Amygdaloideae</taxon>
        <taxon>Amygdaleae</taxon>
        <taxon>Prunus</taxon>
    </lineage>
</organism>
<dbReference type="Pfam" id="PF04127">
    <property type="entry name" value="DFP"/>
    <property type="match status" value="1"/>
</dbReference>